<name>A0A445B184_ARAHY</name>
<evidence type="ECO:0000256" key="1">
    <source>
        <dbReference type="SAM" id="MobiDB-lite"/>
    </source>
</evidence>
<dbReference type="Pfam" id="PF05678">
    <property type="entry name" value="VQ"/>
    <property type="match status" value="1"/>
</dbReference>
<comment type="caution">
    <text evidence="3">The sequence shown here is derived from an EMBL/GenBank/DDBJ whole genome shotgun (WGS) entry which is preliminary data.</text>
</comment>
<gene>
    <name evidence="3" type="ORF">Ahy_A10g047015</name>
</gene>
<evidence type="ECO:0000259" key="2">
    <source>
        <dbReference type="Pfam" id="PF05678"/>
    </source>
</evidence>
<sequence length="136" mass="15414">MDMLGVNHGNKKQSKSRGKKDNFKVTYISSPMKVKTSASKFRAVVQELTGQDSNVADVIFMEEATNTTNCNVINNDNNGVHHLHQNEESFLFHDASTTTNWLKPDYTEFLLDSSRTSSAMIEPSLLQYDFLNFDMI</sequence>
<feature type="compositionally biased region" description="Basic residues" evidence="1">
    <location>
        <begin position="9"/>
        <end position="18"/>
    </location>
</feature>
<dbReference type="AlphaFoldDB" id="A0A445B184"/>
<dbReference type="Proteomes" id="UP000289738">
    <property type="component" value="Chromosome A10"/>
</dbReference>
<keyword evidence="4" id="KW-1185">Reference proteome</keyword>
<evidence type="ECO:0000313" key="4">
    <source>
        <dbReference type="Proteomes" id="UP000289738"/>
    </source>
</evidence>
<accession>A0A445B184</accession>
<feature type="domain" description="VQ" evidence="2">
    <location>
        <begin position="28"/>
        <end position="54"/>
    </location>
</feature>
<evidence type="ECO:0000313" key="3">
    <source>
        <dbReference type="EMBL" id="RYR32447.1"/>
    </source>
</evidence>
<organism evidence="3 4">
    <name type="scientific">Arachis hypogaea</name>
    <name type="common">Peanut</name>
    <dbReference type="NCBI Taxonomy" id="3818"/>
    <lineage>
        <taxon>Eukaryota</taxon>
        <taxon>Viridiplantae</taxon>
        <taxon>Streptophyta</taxon>
        <taxon>Embryophyta</taxon>
        <taxon>Tracheophyta</taxon>
        <taxon>Spermatophyta</taxon>
        <taxon>Magnoliopsida</taxon>
        <taxon>eudicotyledons</taxon>
        <taxon>Gunneridae</taxon>
        <taxon>Pentapetalae</taxon>
        <taxon>rosids</taxon>
        <taxon>fabids</taxon>
        <taxon>Fabales</taxon>
        <taxon>Fabaceae</taxon>
        <taxon>Papilionoideae</taxon>
        <taxon>50 kb inversion clade</taxon>
        <taxon>dalbergioids sensu lato</taxon>
        <taxon>Dalbergieae</taxon>
        <taxon>Pterocarpus clade</taxon>
        <taxon>Arachis</taxon>
    </lineage>
</organism>
<dbReference type="STRING" id="3818.A0A445B184"/>
<dbReference type="EMBL" id="SDMP01000010">
    <property type="protein sequence ID" value="RYR32447.1"/>
    <property type="molecule type" value="Genomic_DNA"/>
</dbReference>
<dbReference type="PANTHER" id="PTHR33624">
    <property type="entry name" value="SIGMA FACTOR BINDING PROTEIN 1, CHLOROPLASTIC"/>
    <property type="match status" value="1"/>
</dbReference>
<reference evidence="3 4" key="1">
    <citation type="submission" date="2019-01" db="EMBL/GenBank/DDBJ databases">
        <title>Sequencing of cultivated peanut Arachis hypogaea provides insights into genome evolution and oil improvement.</title>
        <authorList>
            <person name="Chen X."/>
        </authorList>
    </citation>
    <scope>NUCLEOTIDE SEQUENCE [LARGE SCALE GENOMIC DNA]</scope>
    <source>
        <strain evidence="4">cv. Fuhuasheng</strain>
        <tissue evidence="3">Leaves</tissue>
    </source>
</reference>
<dbReference type="PANTHER" id="PTHR33624:SF17">
    <property type="entry name" value="OS07G0687400 PROTEIN"/>
    <property type="match status" value="1"/>
</dbReference>
<protein>
    <recommendedName>
        <fullName evidence="2">VQ domain-containing protein</fullName>
    </recommendedName>
</protein>
<dbReference type="InterPro" id="IPR008889">
    <property type="entry name" value="VQ"/>
</dbReference>
<dbReference type="InterPro" id="IPR039335">
    <property type="entry name" value="SIB1/2"/>
</dbReference>
<feature type="region of interest" description="Disordered" evidence="1">
    <location>
        <begin position="1"/>
        <end position="21"/>
    </location>
</feature>
<dbReference type="Gramene" id="arahy.Tifrunner.gnm2.ann2.Ah10g401200.1">
    <property type="protein sequence ID" value="arahy.Tifrunner.gnm2.ann2.Ah10g401200.1-CDS-1"/>
    <property type="gene ID" value="arahy.Tifrunner.gnm2.ann2.Ah10g401200"/>
</dbReference>
<proteinExistence type="predicted"/>